<dbReference type="Proteomes" id="UP001497535">
    <property type="component" value="Unassembled WGS sequence"/>
</dbReference>
<name>A0ACB1ATN8_MELEN</name>
<dbReference type="EMBL" id="CAVMJV010000113">
    <property type="protein sequence ID" value="CAK5103005.1"/>
    <property type="molecule type" value="Genomic_DNA"/>
</dbReference>
<accession>A0ACB1ATN8</accession>
<evidence type="ECO:0000313" key="1">
    <source>
        <dbReference type="EMBL" id="CAK5103005.1"/>
    </source>
</evidence>
<reference evidence="1" key="1">
    <citation type="submission" date="2023-11" db="EMBL/GenBank/DDBJ databases">
        <authorList>
            <person name="Poullet M."/>
        </authorList>
    </citation>
    <scope>NUCLEOTIDE SEQUENCE</scope>
    <source>
        <strain evidence="1">E1834</strain>
    </source>
</reference>
<organism evidence="1 2">
    <name type="scientific">Meloidogyne enterolobii</name>
    <name type="common">Root-knot nematode worm</name>
    <name type="synonym">Meloidogyne mayaguensis</name>
    <dbReference type="NCBI Taxonomy" id="390850"/>
    <lineage>
        <taxon>Eukaryota</taxon>
        <taxon>Metazoa</taxon>
        <taxon>Ecdysozoa</taxon>
        <taxon>Nematoda</taxon>
        <taxon>Chromadorea</taxon>
        <taxon>Rhabditida</taxon>
        <taxon>Tylenchina</taxon>
        <taxon>Tylenchomorpha</taxon>
        <taxon>Tylenchoidea</taxon>
        <taxon>Meloidogynidae</taxon>
        <taxon>Meloidogyninae</taxon>
        <taxon>Meloidogyne</taxon>
    </lineage>
</organism>
<comment type="caution">
    <text evidence="1">The sequence shown here is derived from an EMBL/GenBank/DDBJ whole genome shotgun (WGS) entry which is preliminary data.</text>
</comment>
<protein>
    <submittedName>
        <fullName evidence="1">Uncharacterized protein</fullName>
    </submittedName>
</protein>
<proteinExistence type="predicted"/>
<keyword evidence="2" id="KW-1185">Reference proteome</keyword>
<evidence type="ECO:0000313" key="2">
    <source>
        <dbReference type="Proteomes" id="UP001497535"/>
    </source>
</evidence>
<sequence>MNNRKECKSKNKTNGMGKSRLNLYFQLFDYEIKIFKFILFSYKDRGSNQERLCFVSISFGYF</sequence>
<gene>
    <name evidence="1" type="ORF">MENTE1834_LOCUS42661</name>
</gene>